<reference evidence="6 7" key="1">
    <citation type="submission" date="2012-06" db="EMBL/GenBank/DDBJ databases">
        <title>The complete chromosome of genome of Turneriella parva DSM 21527.</title>
        <authorList>
            <consortium name="US DOE Joint Genome Institute (JGI-PGF)"/>
            <person name="Lucas S."/>
            <person name="Han J."/>
            <person name="Lapidus A."/>
            <person name="Bruce D."/>
            <person name="Goodwin L."/>
            <person name="Pitluck S."/>
            <person name="Peters L."/>
            <person name="Kyrpides N."/>
            <person name="Mavromatis K."/>
            <person name="Ivanova N."/>
            <person name="Mikhailova N."/>
            <person name="Chertkov O."/>
            <person name="Detter J.C."/>
            <person name="Tapia R."/>
            <person name="Han C."/>
            <person name="Land M."/>
            <person name="Hauser L."/>
            <person name="Markowitz V."/>
            <person name="Cheng J.-F."/>
            <person name="Hugenholtz P."/>
            <person name="Woyke T."/>
            <person name="Wu D."/>
            <person name="Gronow S."/>
            <person name="Wellnitz S."/>
            <person name="Brambilla E."/>
            <person name="Klenk H.-P."/>
            <person name="Eisen J.A."/>
        </authorList>
    </citation>
    <scope>NUCLEOTIDE SEQUENCE [LARGE SCALE GENOMIC DNA]</scope>
    <source>
        <strain evidence="7">ATCC BAA-1111 / DSM 21527 / NCTC 11395 / H</strain>
    </source>
</reference>
<dbReference type="InterPro" id="IPR016035">
    <property type="entry name" value="Acyl_Trfase/lysoPLipase"/>
</dbReference>
<sequence length="311" mass="34356">MRQGSRNRQVRMPGKISLNLGGGAARGFAHVGAIRALVENDIHFDLLVGISMGSIVGGIYSVMPDVDFLEKRLKQLVAFEAFKNSVVGTWTTNQDPNSKGFVHRAQKLFAGTNILRRIFTAPGVLTPSDVQSVMYPFIADVTFNATAIPFATAAVNIRNGELRVFQGSDRLRDAVIASASMPLIFPPERIGKEWYVDGGVLDKLGIETAERLGATRFIVVDVSDEKLPDNIPRSGFDVMLKTEEIASEHRRIIQLQKANLVVRPIRGNYHWADYSAADEFIAMGYEATMEQIGEIRSIAANRRLFGFLSRS</sequence>
<evidence type="ECO:0000313" key="7">
    <source>
        <dbReference type="Proteomes" id="UP000006048"/>
    </source>
</evidence>
<evidence type="ECO:0000256" key="4">
    <source>
        <dbReference type="PROSITE-ProRule" id="PRU01161"/>
    </source>
</evidence>
<name>I4B421_TURPD</name>
<comment type="caution">
    <text evidence="4">Lacks conserved residue(s) required for the propagation of feature annotation.</text>
</comment>
<dbReference type="STRING" id="869212.Turpa_1380"/>
<feature type="domain" description="PNPLA" evidence="5">
    <location>
        <begin position="18"/>
        <end position="210"/>
    </location>
</feature>
<dbReference type="Pfam" id="PF01734">
    <property type="entry name" value="Patatin"/>
    <property type="match status" value="1"/>
</dbReference>
<dbReference type="PROSITE" id="PS51635">
    <property type="entry name" value="PNPLA"/>
    <property type="match status" value="1"/>
</dbReference>
<organism evidence="6 7">
    <name type="scientific">Turneriella parva (strain ATCC BAA-1111 / DSM 21527 / NCTC 11395 / H)</name>
    <name type="common">Leptospira parva</name>
    <dbReference type="NCBI Taxonomy" id="869212"/>
    <lineage>
        <taxon>Bacteria</taxon>
        <taxon>Pseudomonadati</taxon>
        <taxon>Spirochaetota</taxon>
        <taxon>Spirochaetia</taxon>
        <taxon>Leptospirales</taxon>
        <taxon>Leptospiraceae</taxon>
        <taxon>Turneriella</taxon>
    </lineage>
</organism>
<dbReference type="GO" id="GO:0016042">
    <property type="term" value="P:lipid catabolic process"/>
    <property type="evidence" value="ECO:0007669"/>
    <property type="project" value="UniProtKB-UniRule"/>
</dbReference>
<evidence type="ECO:0000259" key="5">
    <source>
        <dbReference type="PROSITE" id="PS51635"/>
    </source>
</evidence>
<feature type="short sequence motif" description="DGA/G" evidence="4">
    <location>
        <begin position="197"/>
        <end position="199"/>
    </location>
</feature>
<keyword evidence="1 4" id="KW-0378">Hydrolase</keyword>
<evidence type="ECO:0000256" key="3">
    <source>
        <dbReference type="ARBA" id="ARBA00023098"/>
    </source>
</evidence>
<dbReference type="AlphaFoldDB" id="I4B421"/>
<dbReference type="GO" id="GO:0016787">
    <property type="term" value="F:hydrolase activity"/>
    <property type="evidence" value="ECO:0007669"/>
    <property type="project" value="UniProtKB-UniRule"/>
</dbReference>
<evidence type="ECO:0000256" key="2">
    <source>
        <dbReference type="ARBA" id="ARBA00022963"/>
    </source>
</evidence>
<dbReference type="InterPro" id="IPR002641">
    <property type="entry name" value="PNPLA_dom"/>
</dbReference>
<dbReference type="Gene3D" id="3.40.1090.10">
    <property type="entry name" value="Cytosolic phospholipase A2 catalytic domain"/>
    <property type="match status" value="2"/>
</dbReference>
<gene>
    <name evidence="6" type="ordered locus">Turpa_1380</name>
</gene>
<dbReference type="PANTHER" id="PTHR14226:SF29">
    <property type="entry name" value="NEUROPATHY TARGET ESTERASE SWS"/>
    <property type="match status" value="1"/>
</dbReference>
<dbReference type="InterPro" id="IPR050301">
    <property type="entry name" value="NTE"/>
</dbReference>
<keyword evidence="2 4" id="KW-0442">Lipid degradation</keyword>
<feature type="short sequence motif" description="GXSXG" evidence="4">
    <location>
        <begin position="49"/>
        <end position="53"/>
    </location>
</feature>
<keyword evidence="7" id="KW-1185">Reference proteome</keyword>
<feature type="active site" description="Proton acceptor" evidence="4">
    <location>
        <position position="197"/>
    </location>
</feature>
<dbReference type="PANTHER" id="PTHR14226">
    <property type="entry name" value="NEUROPATHY TARGET ESTERASE/SWISS CHEESE D.MELANOGASTER"/>
    <property type="match status" value="1"/>
</dbReference>
<evidence type="ECO:0000313" key="6">
    <source>
        <dbReference type="EMBL" id="AFM12028.1"/>
    </source>
</evidence>
<feature type="active site" description="Nucleophile" evidence="4">
    <location>
        <position position="51"/>
    </location>
</feature>
<dbReference type="KEGG" id="tpx:Turpa_1380"/>
<keyword evidence="3 4" id="KW-0443">Lipid metabolism</keyword>
<dbReference type="HOGENOM" id="CLU_047251_0_0_12"/>
<evidence type="ECO:0000256" key="1">
    <source>
        <dbReference type="ARBA" id="ARBA00022801"/>
    </source>
</evidence>
<dbReference type="EMBL" id="CP002959">
    <property type="protein sequence ID" value="AFM12028.1"/>
    <property type="molecule type" value="Genomic_DNA"/>
</dbReference>
<proteinExistence type="predicted"/>
<dbReference type="Proteomes" id="UP000006048">
    <property type="component" value="Chromosome"/>
</dbReference>
<dbReference type="SUPFAM" id="SSF52151">
    <property type="entry name" value="FabD/lysophospholipase-like"/>
    <property type="match status" value="1"/>
</dbReference>
<protein>
    <submittedName>
        <fullName evidence="6">Patatin</fullName>
    </submittedName>
</protein>
<dbReference type="PATRIC" id="fig|869212.3.peg.1367"/>
<accession>I4B421</accession>